<keyword evidence="2" id="KW-0067">ATP-binding</keyword>
<dbReference type="Proteomes" id="UP000190888">
    <property type="component" value="Unassembled WGS sequence"/>
</dbReference>
<reference evidence="6 7" key="1">
    <citation type="submission" date="2017-02" db="EMBL/GenBank/DDBJ databases">
        <authorList>
            <person name="Peterson S.W."/>
        </authorList>
    </citation>
    <scope>NUCLEOTIDE SEQUENCE [LARGE SCALE GENOMIC DNA]</scope>
    <source>
        <strain evidence="6 7">DSM 22335</strain>
    </source>
</reference>
<evidence type="ECO:0000256" key="2">
    <source>
        <dbReference type="ARBA" id="ARBA00022840"/>
    </source>
</evidence>
<dbReference type="GO" id="GO:0003677">
    <property type="term" value="F:DNA binding"/>
    <property type="evidence" value="ECO:0007669"/>
    <property type="project" value="UniProtKB-KW"/>
</dbReference>
<feature type="domain" description="Response regulatory" evidence="5">
    <location>
        <begin position="3"/>
        <end position="117"/>
    </location>
</feature>
<dbReference type="PROSITE" id="PS50045">
    <property type="entry name" value="SIGMA54_INTERACT_4"/>
    <property type="match status" value="1"/>
</dbReference>
<dbReference type="PANTHER" id="PTHR32071:SF81">
    <property type="entry name" value="PROPIONATE CATABOLISM OPERON REGULATORY PROTEIN"/>
    <property type="match status" value="1"/>
</dbReference>
<dbReference type="Pfam" id="PF25601">
    <property type="entry name" value="AAA_lid_14"/>
    <property type="match status" value="1"/>
</dbReference>
<dbReference type="SUPFAM" id="SSF52172">
    <property type="entry name" value="CheY-like"/>
    <property type="match status" value="1"/>
</dbReference>
<dbReference type="GO" id="GO:0006355">
    <property type="term" value="P:regulation of DNA-templated transcription"/>
    <property type="evidence" value="ECO:0007669"/>
    <property type="project" value="InterPro"/>
</dbReference>
<evidence type="ECO:0000259" key="5">
    <source>
        <dbReference type="PROSITE" id="PS50110"/>
    </source>
</evidence>
<dbReference type="SUPFAM" id="SSF52540">
    <property type="entry name" value="P-loop containing nucleoside triphosphate hydrolases"/>
    <property type="match status" value="1"/>
</dbReference>
<evidence type="ECO:0000256" key="1">
    <source>
        <dbReference type="ARBA" id="ARBA00022741"/>
    </source>
</evidence>
<dbReference type="CDD" id="cd00009">
    <property type="entry name" value="AAA"/>
    <property type="match status" value="1"/>
</dbReference>
<sequence>MKKILLIDDDMDMCLLLNRFLTREGYIVTEAHSGKDAMQALNQSLPDLVICDLQLGDMEGTAILKIAKEKKSTLPFIIITGYSDILTSMNAIKLGAFDYVAKPLLMEEMKATIKRAIEAAEKQDDMARTGKSAATKQSKHLDAKTTSFNALNKQIDLVAPTEHNVIIYGESGSGKEVAAQEIHKRSKRSRKPFVIVNCNTLSGSSELDMLFADKQGSFHIANGGTLLLDDVTMLSPAAQAAVLSVKQTGKVNGYRNADFDVRILASSNESVWTAVRKRKFSDELYYTLNDFNISVPPLRERKDDIMVFAEHFLKQAITDAEKESISFSADVIPLFENYSWPGNLHELRNVINKAVVTTKTNEITPGSLPAELVTAAKNSVMIKQ</sequence>
<proteinExistence type="predicted"/>
<keyword evidence="7" id="KW-1185">Reference proteome</keyword>
<dbReference type="EMBL" id="FUWH01000007">
    <property type="protein sequence ID" value="SJZ97080.1"/>
    <property type="molecule type" value="Genomic_DNA"/>
</dbReference>
<dbReference type="InterPro" id="IPR027417">
    <property type="entry name" value="P-loop_NTPase"/>
</dbReference>
<dbReference type="Pfam" id="PF00072">
    <property type="entry name" value="Response_reg"/>
    <property type="match status" value="1"/>
</dbReference>
<dbReference type="Gene3D" id="3.40.50.300">
    <property type="entry name" value="P-loop containing nucleotide triphosphate hydrolases"/>
    <property type="match status" value="1"/>
</dbReference>
<dbReference type="InterPro" id="IPR003593">
    <property type="entry name" value="AAA+_ATPase"/>
</dbReference>
<dbReference type="AlphaFoldDB" id="A0A1T4PZT4"/>
<dbReference type="GO" id="GO:0000160">
    <property type="term" value="P:phosphorelay signal transduction system"/>
    <property type="evidence" value="ECO:0007669"/>
    <property type="project" value="InterPro"/>
</dbReference>
<dbReference type="STRING" id="413434.SAMN04488132_10764"/>
<dbReference type="GO" id="GO:0005524">
    <property type="term" value="F:ATP binding"/>
    <property type="evidence" value="ECO:0007669"/>
    <property type="project" value="UniProtKB-KW"/>
</dbReference>
<keyword evidence="1" id="KW-0547">Nucleotide-binding</keyword>
<dbReference type="PROSITE" id="PS50110">
    <property type="entry name" value="RESPONSE_REGULATORY"/>
    <property type="match status" value="1"/>
</dbReference>
<organism evidence="6 7">
    <name type="scientific">Sediminibacterium ginsengisoli</name>
    <dbReference type="NCBI Taxonomy" id="413434"/>
    <lineage>
        <taxon>Bacteria</taxon>
        <taxon>Pseudomonadati</taxon>
        <taxon>Bacteroidota</taxon>
        <taxon>Chitinophagia</taxon>
        <taxon>Chitinophagales</taxon>
        <taxon>Chitinophagaceae</taxon>
        <taxon>Sediminibacterium</taxon>
    </lineage>
</organism>
<dbReference type="SMART" id="SM00382">
    <property type="entry name" value="AAA"/>
    <property type="match status" value="1"/>
</dbReference>
<dbReference type="InterPro" id="IPR001789">
    <property type="entry name" value="Sig_transdc_resp-reg_receiver"/>
</dbReference>
<dbReference type="Pfam" id="PF00158">
    <property type="entry name" value="Sigma54_activat"/>
    <property type="match status" value="1"/>
</dbReference>
<evidence type="ECO:0000256" key="3">
    <source>
        <dbReference type="PROSITE-ProRule" id="PRU00169"/>
    </source>
</evidence>
<name>A0A1T4PZT4_9BACT</name>
<keyword evidence="6" id="KW-0238">DNA-binding</keyword>
<dbReference type="RefSeq" id="WP_078831841.1">
    <property type="nucleotide sequence ID" value="NZ_FUWH01000007.1"/>
</dbReference>
<dbReference type="InterPro" id="IPR011006">
    <property type="entry name" value="CheY-like_superfamily"/>
</dbReference>
<dbReference type="Gene3D" id="1.10.8.60">
    <property type="match status" value="1"/>
</dbReference>
<evidence type="ECO:0000313" key="7">
    <source>
        <dbReference type="Proteomes" id="UP000190888"/>
    </source>
</evidence>
<dbReference type="InterPro" id="IPR058031">
    <property type="entry name" value="AAA_lid_NorR"/>
</dbReference>
<dbReference type="PANTHER" id="PTHR32071">
    <property type="entry name" value="TRANSCRIPTIONAL REGULATORY PROTEIN"/>
    <property type="match status" value="1"/>
</dbReference>
<keyword evidence="3" id="KW-0597">Phosphoprotein</keyword>
<dbReference type="InterPro" id="IPR002078">
    <property type="entry name" value="Sigma_54_int"/>
</dbReference>
<evidence type="ECO:0000259" key="4">
    <source>
        <dbReference type="PROSITE" id="PS50045"/>
    </source>
</evidence>
<gene>
    <name evidence="6" type="ORF">SAMN04488132_10764</name>
</gene>
<evidence type="ECO:0000313" key="6">
    <source>
        <dbReference type="EMBL" id="SJZ97080.1"/>
    </source>
</evidence>
<protein>
    <submittedName>
        <fullName evidence="6">DNA-binding transcriptional response regulator, NtrC family, contains REC, AAA-type ATPase, and a Fis-type DNA-binding domains</fullName>
    </submittedName>
</protein>
<dbReference type="Gene3D" id="3.40.50.2300">
    <property type="match status" value="1"/>
</dbReference>
<dbReference type="OrthoDB" id="9767106at2"/>
<accession>A0A1T4PZT4</accession>
<feature type="domain" description="Sigma-54 factor interaction" evidence="4">
    <location>
        <begin position="141"/>
        <end position="356"/>
    </location>
</feature>
<feature type="modified residue" description="4-aspartylphosphate" evidence="3">
    <location>
        <position position="52"/>
    </location>
</feature>
<dbReference type="SMART" id="SM00448">
    <property type="entry name" value="REC"/>
    <property type="match status" value="1"/>
</dbReference>